<dbReference type="EMBL" id="JJRY01000004">
    <property type="protein sequence ID" value="KEF39229.1"/>
    <property type="molecule type" value="Genomic_DNA"/>
</dbReference>
<feature type="transmembrane region" description="Helical" evidence="8">
    <location>
        <begin position="20"/>
        <end position="37"/>
    </location>
</feature>
<comment type="subcellular location">
    <subcellularLocation>
        <location evidence="1">Cell membrane</location>
        <topology evidence="1">Multi-pass membrane protein</topology>
    </subcellularLocation>
</comment>
<evidence type="ECO:0000256" key="2">
    <source>
        <dbReference type="ARBA" id="ARBA00010735"/>
    </source>
</evidence>
<dbReference type="AlphaFoldDB" id="A0A072NNJ4"/>
<evidence type="ECO:0000256" key="7">
    <source>
        <dbReference type="ARBA" id="ARBA00023136"/>
    </source>
</evidence>
<dbReference type="GO" id="GO:0005886">
    <property type="term" value="C:plasma membrane"/>
    <property type="evidence" value="ECO:0007669"/>
    <property type="project" value="UniProtKB-SubCell"/>
</dbReference>
<evidence type="ECO:0000313" key="9">
    <source>
        <dbReference type="EMBL" id="KEF39229.1"/>
    </source>
</evidence>
<dbReference type="Proteomes" id="UP000027936">
    <property type="component" value="Unassembled WGS sequence"/>
</dbReference>
<keyword evidence="5 8" id="KW-0812">Transmembrane</keyword>
<evidence type="ECO:0000256" key="1">
    <source>
        <dbReference type="ARBA" id="ARBA00004651"/>
    </source>
</evidence>
<dbReference type="PANTHER" id="PTHR34979:SF1">
    <property type="entry name" value="INNER MEMBRANE PROTEIN YGAZ"/>
    <property type="match status" value="1"/>
</dbReference>
<proteinExistence type="inferred from homology"/>
<dbReference type="RefSeq" id="WP_035194707.1">
    <property type="nucleotide sequence ID" value="NZ_JJRY01000004.1"/>
</dbReference>
<comment type="similarity">
    <text evidence="2">Belongs to the AzlC family.</text>
</comment>
<sequence length="239" mass="25217">MNSNIKEWKRGVKDGIPIALGYLAVSFTFGIIAKQAGLNPYEAIFMSATNLTSAGQFAGLTLIAAMATMVEIAVTQLIINSRYILMSFALSQKIDSNTSLFHRMLMAYGITDEVFGASMATKGKLSPYYVYGLVSVAMPGWALGTFLGVVSGNILPSRATSALSIALYGMLIAVIIPPSKGNKLLSGVILVSMVASLLFAKLPVLHTISSGVKIIVLTIVIAGIAAALFPVKEEAIHEG</sequence>
<dbReference type="GO" id="GO:1903785">
    <property type="term" value="P:L-valine transmembrane transport"/>
    <property type="evidence" value="ECO:0007669"/>
    <property type="project" value="TreeGrafter"/>
</dbReference>
<evidence type="ECO:0000256" key="6">
    <source>
        <dbReference type="ARBA" id="ARBA00022989"/>
    </source>
</evidence>
<feature type="transmembrane region" description="Helical" evidence="8">
    <location>
        <begin position="211"/>
        <end position="231"/>
    </location>
</feature>
<evidence type="ECO:0000256" key="4">
    <source>
        <dbReference type="ARBA" id="ARBA00022475"/>
    </source>
</evidence>
<keyword evidence="3" id="KW-0813">Transport</keyword>
<feature type="transmembrane region" description="Helical" evidence="8">
    <location>
        <begin position="57"/>
        <end position="79"/>
    </location>
</feature>
<dbReference type="PANTHER" id="PTHR34979">
    <property type="entry name" value="INNER MEMBRANE PROTEIN YGAZ"/>
    <property type="match status" value="1"/>
</dbReference>
<evidence type="ECO:0000256" key="3">
    <source>
        <dbReference type="ARBA" id="ARBA00022448"/>
    </source>
</evidence>
<protein>
    <submittedName>
        <fullName evidence="9">Putative branched-chain amino acid permease (Azaleucine resistance)</fullName>
    </submittedName>
</protein>
<name>A0A072NNJ4_SCHAZ</name>
<dbReference type="OrthoDB" id="3177005at2"/>
<evidence type="ECO:0000256" key="8">
    <source>
        <dbReference type="SAM" id="Phobius"/>
    </source>
</evidence>
<keyword evidence="4" id="KW-1003">Cell membrane</keyword>
<dbReference type="Pfam" id="PF03591">
    <property type="entry name" value="AzlC"/>
    <property type="match status" value="1"/>
</dbReference>
<accession>A0A072NNJ4</accession>
<evidence type="ECO:0000313" key="10">
    <source>
        <dbReference type="Proteomes" id="UP000027936"/>
    </source>
</evidence>
<keyword evidence="6 8" id="KW-1133">Transmembrane helix</keyword>
<feature type="transmembrane region" description="Helical" evidence="8">
    <location>
        <begin position="128"/>
        <end position="147"/>
    </location>
</feature>
<comment type="caution">
    <text evidence="9">The sequence shown here is derived from an EMBL/GenBank/DDBJ whole genome shotgun (WGS) entry which is preliminary data.</text>
</comment>
<gene>
    <name evidence="9" type="ORF">M670_01620</name>
</gene>
<dbReference type="InterPro" id="IPR011606">
    <property type="entry name" value="Brnchd-chn_aa_trnsp_permease"/>
</dbReference>
<keyword evidence="7 8" id="KW-0472">Membrane</keyword>
<feature type="transmembrane region" description="Helical" evidence="8">
    <location>
        <begin position="184"/>
        <end position="205"/>
    </location>
</feature>
<dbReference type="PATRIC" id="fig|1348973.3.peg.1581"/>
<feature type="transmembrane region" description="Helical" evidence="8">
    <location>
        <begin position="159"/>
        <end position="177"/>
    </location>
</feature>
<evidence type="ECO:0000256" key="5">
    <source>
        <dbReference type="ARBA" id="ARBA00022692"/>
    </source>
</evidence>
<organism evidence="9 10">
    <name type="scientific">Schinkia azotoformans MEV2011</name>
    <dbReference type="NCBI Taxonomy" id="1348973"/>
    <lineage>
        <taxon>Bacteria</taxon>
        <taxon>Bacillati</taxon>
        <taxon>Bacillota</taxon>
        <taxon>Bacilli</taxon>
        <taxon>Bacillales</taxon>
        <taxon>Bacillaceae</taxon>
        <taxon>Calidifontibacillus/Schinkia group</taxon>
        <taxon>Schinkia</taxon>
    </lineage>
</organism>
<reference evidence="9 10" key="1">
    <citation type="submission" date="2014-04" db="EMBL/GenBank/DDBJ databases">
        <title>Draft genome sequence of Bacillus azotoformans MEV2011, a (co-) denitrifying strain unable to grow in the presence of oxygen.</title>
        <authorList>
            <person name="Nielsen M."/>
            <person name="Schreiber L."/>
            <person name="Finster K."/>
            <person name="Schramm A."/>
        </authorList>
    </citation>
    <scope>NUCLEOTIDE SEQUENCE [LARGE SCALE GENOMIC DNA]</scope>
    <source>
        <strain evidence="9 10">MEV2011</strain>
    </source>
</reference>